<dbReference type="Pfam" id="PF09285">
    <property type="entry name" value="Elong-fact-P_C"/>
    <property type="match status" value="1"/>
</dbReference>
<evidence type="ECO:0000259" key="11">
    <source>
        <dbReference type="SMART" id="SM00841"/>
    </source>
</evidence>
<dbReference type="InterPro" id="IPR013185">
    <property type="entry name" value="Transl_elong_KOW-like"/>
</dbReference>
<dbReference type="CDD" id="cd05794">
    <property type="entry name" value="S1_EF-P_repeat_2"/>
    <property type="match status" value="1"/>
</dbReference>
<dbReference type="RefSeq" id="WP_367681007.1">
    <property type="nucleotide sequence ID" value="NZ_OZ060371.1"/>
</dbReference>
<dbReference type="EMBL" id="OZ060371">
    <property type="protein sequence ID" value="CAL4042016.1"/>
    <property type="molecule type" value="Genomic_DNA"/>
</dbReference>
<feature type="modified residue" description="N6-(3,6-diaminohexanoyl)-5-hydroxylysine" evidence="8">
    <location>
        <position position="34"/>
    </location>
</feature>
<dbReference type="PIRSF" id="PIRSF005901">
    <property type="entry name" value="EF-P"/>
    <property type="match status" value="1"/>
</dbReference>
<keyword evidence="4 8" id="KW-0963">Cytoplasm</keyword>
<accession>A0AAT9IG05</accession>
<comment type="subcellular location">
    <subcellularLocation>
        <location evidence="1 8">Cytoplasm</location>
    </subcellularLocation>
</comment>
<keyword evidence="6 8" id="KW-0648">Protein biosynthesis</keyword>
<proteinExistence type="inferred from homology"/>
<dbReference type="FunFam" id="2.30.30.30:FF:000003">
    <property type="entry name" value="Elongation factor P"/>
    <property type="match status" value="1"/>
</dbReference>
<dbReference type="InterPro" id="IPR012340">
    <property type="entry name" value="NA-bd_OB-fold"/>
</dbReference>
<dbReference type="InterPro" id="IPR013852">
    <property type="entry name" value="Transl_elong_P/YeiP_CS"/>
</dbReference>
<sequence length="188" mass="21877">MSENYTAKFKQGTKIVFNNEPYIITSSTFVNPGKGQAFVRIKLKQLYNGKKIEKTCKSTDSLPIANIKNISVYYLYKNHKSLFFMEKTNFEEYSIEKKLLKENEKWIIPEVEYQATIWNEKMITVIPNNFIDLYVVQTNPYYKKKSITSGNKLAKLNTGATIKVPLFIKTGDKIKIDTRSSQYISRIK</sequence>
<dbReference type="Pfam" id="PF08207">
    <property type="entry name" value="EFP_N"/>
    <property type="match status" value="1"/>
</dbReference>
<dbReference type="NCBIfam" id="TIGR00038">
    <property type="entry name" value="efp"/>
    <property type="match status" value="1"/>
</dbReference>
<dbReference type="PROSITE" id="PS01275">
    <property type="entry name" value="EFP"/>
    <property type="match status" value="1"/>
</dbReference>
<gene>
    <name evidence="8 13" type="primary">efp</name>
    <name evidence="13" type="ORF">BUANCORI2928_019</name>
</gene>
<dbReference type="Pfam" id="PF01132">
    <property type="entry name" value="EFP"/>
    <property type="match status" value="1"/>
</dbReference>
<evidence type="ECO:0000256" key="6">
    <source>
        <dbReference type="ARBA" id="ARBA00022917"/>
    </source>
</evidence>
<dbReference type="AlphaFoldDB" id="A0AAT9IG05"/>
<evidence type="ECO:0000256" key="2">
    <source>
        <dbReference type="ARBA" id="ARBA00004815"/>
    </source>
</evidence>
<dbReference type="InterPro" id="IPR015365">
    <property type="entry name" value="Elong-fact-P_C"/>
</dbReference>
<dbReference type="SMART" id="SM00841">
    <property type="entry name" value="Elong-fact-P_C"/>
    <property type="match status" value="1"/>
</dbReference>
<evidence type="ECO:0000256" key="4">
    <source>
        <dbReference type="ARBA" id="ARBA00022490"/>
    </source>
</evidence>
<keyword evidence="5 8" id="KW-0251">Elongation factor</keyword>
<dbReference type="FunFam" id="2.40.50.140:FF:000004">
    <property type="entry name" value="Elongation factor P"/>
    <property type="match status" value="1"/>
</dbReference>
<comment type="function">
    <text evidence="8">Involved in peptide bond synthesis. Alleviates ribosome stalling that occurs when 3 or more consecutive Pro residues or the sequence PPG is present in a protein, possibly by augmenting the peptidyl transferase activity of the ribosome. Modification of Lys-34 is required for alleviation.</text>
</comment>
<feature type="domain" description="Translation elongation factor P/YeiP central" evidence="12">
    <location>
        <begin position="69"/>
        <end position="123"/>
    </location>
</feature>
<dbReference type="InterPro" id="IPR020599">
    <property type="entry name" value="Transl_elong_fac_P/YeiP"/>
</dbReference>
<comment type="PTM">
    <text evidence="8">May be beta-lysylated on the epsilon-amino group of Lys-34 by the combined action of EpmA and EpmB, and then hydroxylated on the C5 position of the same residue by EpmC (if this protein is present). Lysylation is critical for the stimulatory effect of EF-P on peptide-bond formation. The lysylation moiety may extend toward the peptidyltransferase center and stabilize the terminal 3-CCA end of the tRNA. Hydroxylation of the C5 position on Lys-34 may allow additional potential stabilizing hydrogen-bond interactions with the P-tRNA.</text>
</comment>
<evidence type="ECO:0000256" key="8">
    <source>
        <dbReference type="HAMAP-Rule" id="MF_00141"/>
    </source>
</evidence>
<dbReference type="SUPFAM" id="SSF50249">
    <property type="entry name" value="Nucleic acid-binding proteins"/>
    <property type="match status" value="2"/>
</dbReference>
<feature type="domain" description="Elongation factor P C-terminal" evidence="11">
    <location>
        <begin position="131"/>
        <end position="186"/>
    </location>
</feature>
<evidence type="ECO:0000256" key="1">
    <source>
        <dbReference type="ARBA" id="ARBA00004496"/>
    </source>
</evidence>
<dbReference type="InterPro" id="IPR001059">
    <property type="entry name" value="Transl_elong_P/YeiP_cen"/>
</dbReference>
<reference evidence="13" key="1">
    <citation type="submission" date="2024-06" db="EMBL/GenBank/DDBJ databases">
        <authorList>
            <person name="Manzano-Marin A."/>
            <person name="Manzano-Marin A."/>
            <person name="Alejandro Manzano Marin A."/>
        </authorList>
    </citation>
    <scope>NUCLEOTIDE SEQUENCE</scope>
    <source>
        <strain evidence="13">Ancorni-2928</strain>
    </source>
</reference>
<name>A0AAT9IG05_9GAMM</name>
<dbReference type="NCBIfam" id="NF001810">
    <property type="entry name" value="PRK00529.1"/>
    <property type="match status" value="1"/>
</dbReference>
<comment type="pathway">
    <text evidence="2 8">Protein biosynthesis; polypeptide chain elongation.</text>
</comment>
<comment type="similarity">
    <text evidence="3 8 10">Belongs to the elongation factor P family.</text>
</comment>
<evidence type="ECO:0000256" key="7">
    <source>
        <dbReference type="ARBA" id="ARBA00023278"/>
    </source>
</evidence>
<evidence type="ECO:0000259" key="12">
    <source>
        <dbReference type="SMART" id="SM01185"/>
    </source>
</evidence>
<dbReference type="PANTHER" id="PTHR30053:SF12">
    <property type="entry name" value="ELONGATION FACTOR P (EF-P) FAMILY PROTEIN"/>
    <property type="match status" value="1"/>
</dbReference>
<dbReference type="SMART" id="SM01185">
    <property type="entry name" value="EFP"/>
    <property type="match status" value="1"/>
</dbReference>
<evidence type="ECO:0000256" key="3">
    <source>
        <dbReference type="ARBA" id="ARBA00009479"/>
    </source>
</evidence>
<evidence type="ECO:0000256" key="9">
    <source>
        <dbReference type="NCBIfam" id="TIGR00038"/>
    </source>
</evidence>
<evidence type="ECO:0000256" key="5">
    <source>
        <dbReference type="ARBA" id="ARBA00022768"/>
    </source>
</evidence>
<evidence type="ECO:0000256" key="10">
    <source>
        <dbReference type="RuleBase" id="RU004389"/>
    </source>
</evidence>
<protein>
    <recommendedName>
        <fullName evidence="8 9">Elongation factor P</fullName>
        <shortName evidence="8">EF-P</shortName>
    </recommendedName>
</protein>
<organism evidence="13">
    <name type="scientific">Buchnera aphidicola</name>
    <name type="common">Anoecia corni</name>
    <dbReference type="NCBI Taxonomy" id="2994477"/>
    <lineage>
        <taxon>Bacteria</taxon>
        <taxon>Pseudomonadati</taxon>
        <taxon>Pseudomonadota</taxon>
        <taxon>Gammaproteobacteria</taxon>
        <taxon>Enterobacterales</taxon>
        <taxon>Erwiniaceae</taxon>
        <taxon>Buchnera</taxon>
    </lineage>
</organism>
<dbReference type="GO" id="GO:0005829">
    <property type="term" value="C:cytosol"/>
    <property type="evidence" value="ECO:0007669"/>
    <property type="project" value="UniProtKB-ARBA"/>
</dbReference>
<evidence type="ECO:0000313" key="13">
    <source>
        <dbReference type="EMBL" id="CAL4042016.1"/>
    </source>
</evidence>
<dbReference type="Gene3D" id="2.30.30.30">
    <property type="match status" value="1"/>
</dbReference>
<dbReference type="InterPro" id="IPR014722">
    <property type="entry name" value="Rib_uL2_dom2"/>
</dbReference>
<dbReference type="GO" id="GO:0043043">
    <property type="term" value="P:peptide biosynthetic process"/>
    <property type="evidence" value="ECO:0007669"/>
    <property type="project" value="InterPro"/>
</dbReference>
<dbReference type="SUPFAM" id="SSF50104">
    <property type="entry name" value="Translation proteins SH3-like domain"/>
    <property type="match status" value="1"/>
</dbReference>
<dbReference type="HAMAP" id="MF_00141">
    <property type="entry name" value="EF_P"/>
    <property type="match status" value="1"/>
</dbReference>
<dbReference type="PANTHER" id="PTHR30053">
    <property type="entry name" value="ELONGATION FACTOR P"/>
    <property type="match status" value="1"/>
</dbReference>
<keyword evidence="7 8" id="KW-0379">Hydroxylation</keyword>
<dbReference type="InterPro" id="IPR008991">
    <property type="entry name" value="Translation_prot_SH3-like_sf"/>
</dbReference>
<dbReference type="Gene3D" id="2.40.50.140">
    <property type="entry name" value="Nucleic acid-binding proteins"/>
    <property type="match status" value="2"/>
</dbReference>
<dbReference type="GO" id="GO:0003746">
    <property type="term" value="F:translation elongation factor activity"/>
    <property type="evidence" value="ECO:0007669"/>
    <property type="project" value="UniProtKB-UniRule"/>
</dbReference>
<dbReference type="InterPro" id="IPR011768">
    <property type="entry name" value="Transl_elongation_fac_P"/>
</dbReference>